<dbReference type="PANTHER" id="PTHR12203:SF35">
    <property type="entry name" value="PROTEIN O-GLUCOSYLTRANSFERASE 1"/>
    <property type="match status" value="1"/>
</dbReference>
<feature type="transmembrane region" description="Helical" evidence="3">
    <location>
        <begin position="12"/>
        <end position="29"/>
    </location>
</feature>
<reference evidence="5 6" key="1">
    <citation type="submission" date="2021-08" db="EMBL/GenBank/DDBJ databases">
        <title>Draft Genome Sequence of Phanerochaete sordida strain YK-624.</title>
        <authorList>
            <person name="Mori T."/>
            <person name="Dohra H."/>
            <person name="Suzuki T."/>
            <person name="Kawagishi H."/>
            <person name="Hirai H."/>
        </authorList>
    </citation>
    <scope>NUCLEOTIDE SEQUENCE [LARGE SCALE GENOMIC DNA]</scope>
    <source>
        <strain evidence="5 6">YK-624</strain>
    </source>
</reference>
<gene>
    <name evidence="5" type="ORF">PsYK624_024530</name>
</gene>
<keyword evidence="3" id="KW-0812">Transmembrane</keyword>
<proteinExistence type="inferred from homology"/>
<dbReference type="InterPro" id="IPR006598">
    <property type="entry name" value="CAP10"/>
</dbReference>
<protein>
    <submittedName>
        <fullName evidence="5">Glycosyltransferase family 90 protein</fullName>
    </submittedName>
</protein>
<comment type="similarity">
    <text evidence="1">Belongs to the glycosyltransferase 90 family.</text>
</comment>
<keyword evidence="3" id="KW-1133">Transmembrane helix</keyword>
<evidence type="ECO:0000256" key="1">
    <source>
        <dbReference type="ARBA" id="ARBA00010118"/>
    </source>
</evidence>
<evidence type="ECO:0000256" key="3">
    <source>
        <dbReference type="SAM" id="Phobius"/>
    </source>
</evidence>
<dbReference type="PANTHER" id="PTHR12203">
    <property type="entry name" value="KDEL LYS-ASP-GLU-LEU CONTAINING - RELATED"/>
    <property type="match status" value="1"/>
</dbReference>
<evidence type="ECO:0000313" key="5">
    <source>
        <dbReference type="EMBL" id="GJE86373.1"/>
    </source>
</evidence>
<dbReference type="InterPro" id="IPR051091">
    <property type="entry name" value="O-Glucosyltr/Glycosyltrsf_90"/>
</dbReference>
<dbReference type="SMART" id="SM00672">
    <property type="entry name" value="CAP10"/>
    <property type="match status" value="1"/>
</dbReference>
<dbReference type="EMBL" id="BPQB01000004">
    <property type="protein sequence ID" value="GJE86373.1"/>
    <property type="molecule type" value="Genomic_DNA"/>
</dbReference>
<keyword evidence="3" id="KW-0472">Membrane</keyword>
<evidence type="ECO:0000256" key="2">
    <source>
        <dbReference type="ARBA" id="ARBA00022679"/>
    </source>
</evidence>
<dbReference type="GO" id="GO:0016740">
    <property type="term" value="F:transferase activity"/>
    <property type="evidence" value="ECO:0007669"/>
    <property type="project" value="UniProtKB-KW"/>
</dbReference>
<keyword evidence="6" id="KW-1185">Reference proteome</keyword>
<dbReference type="OrthoDB" id="202415at2759"/>
<comment type="caution">
    <text evidence="5">The sequence shown here is derived from an EMBL/GenBank/DDBJ whole genome shotgun (WGS) entry which is preliminary data.</text>
</comment>
<feature type="domain" description="Glycosyl transferase CAP10" evidence="4">
    <location>
        <begin position="288"/>
        <end position="592"/>
    </location>
</feature>
<dbReference type="Pfam" id="PF05686">
    <property type="entry name" value="Glyco_transf_90"/>
    <property type="match status" value="1"/>
</dbReference>
<evidence type="ECO:0000259" key="4">
    <source>
        <dbReference type="SMART" id="SM00672"/>
    </source>
</evidence>
<organism evidence="5 6">
    <name type="scientific">Phanerochaete sordida</name>
    <dbReference type="NCBI Taxonomy" id="48140"/>
    <lineage>
        <taxon>Eukaryota</taxon>
        <taxon>Fungi</taxon>
        <taxon>Dikarya</taxon>
        <taxon>Basidiomycota</taxon>
        <taxon>Agaricomycotina</taxon>
        <taxon>Agaricomycetes</taxon>
        <taxon>Polyporales</taxon>
        <taxon>Phanerochaetaceae</taxon>
        <taxon>Phanerochaete</taxon>
    </lineage>
</organism>
<accession>A0A9P3FZX8</accession>
<sequence>MHDGPGSKRGFLYVAAVLVIFMQAGFWSARRKTQDVFPDTSLVPKAPNFLSLIQGQSKTTIKEHPIPKLMAEAEIQFRERISRQSKTLAQAVAEYKKRFKRDPPRGFDDWWKFVQDNGVLMVDEYNAITEDLEPFWSLTPGEFRERASLAGHLPSIDLVKVRGGEGKAVNIKDGLDNPDGVSARAKGFLLMIEKFQDKLPDMDFAINAMAEGRILVPWEHRQYPNLTEGALAAQLSGQYSPDWRGEGNVWEAFRRTCEPGSPARHLFSSTRASTSTSTQARLSQLDAHSDEVTFARNVQGNFSYCRNPWAHYSQGHFFSDWRTIPVLFPIFSPAKASGYLDIRVPSHYYHGQTRRYTYGWDPVNLELHPVDHMETPWELKSDKVFWRGASTGGGSSPPGFAGQYQRHRLVRMASDQSAINRTILFADPPGSPTYAFTEVATAALNKEVMDVAFVKLVDAFNFPGGFEALLRDHRFDEGGVNLGDHWKHKYLVDVDGMGYSGRFFSFLESDSAVLKATVYREFFEEWIQPWLHYIPLSPTYHEIYNIHAFFSGGTESTLHAANSTALSLPPAQRKSVDGDRRLRRIARAGKQWKRTLGRRVDMEAYVYRLCLEYARLWSDDRDSMNFTL</sequence>
<dbReference type="AlphaFoldDB" id="A0A9P3FZX8"/>
<dbReference type="Proteomes" id="UP000703269">
    <property type="component" value="Unassembled WGS sequence"/>
</dbReference>
<name>A0A9P3FZX8_9APHY</name>
<keyword evidence="2" id="KW-0808">Transferase</keyword>
<evidence type="ECO:0000313" key="6">
    <source>
        <dbReference type="Proteomes" id="UP000703269"/>
    </source>
</evidence>